<feature type="chain" id="PRO_5005874045" evidence="2">
    <location>
        <begin position="23"/>
        <end position="261"/>
    </location>
</feature>
<feature type="compositionally biased region" description="Polar residues" evidence="1">
    <location>
        <begin position="91"/>
        <end position="102"/>
    </location>
</feature>
<dbReference type="AlphaFoldDB" id="A0A0N1IN12"/>
<accession>A0A0N1IN12</accession>
<keyword evidence="2" id="KW-0732">Signal</keyword>
<keyword evidence="4" id="KW-1185">Reference proteome</keyword>
<reference evidence="3 4" key="1">
    <citation type="journal article" date="2015" name="Nat. Commun.">
        <title>Outbred genome sequencing and CRISPR/Cas9 gene editing in butterflies.</title>
        <authorList>
            <person name="Li X."/>
            <person name="Fan D."/>
            <person name="Zhang W."/>
            <person name="Liu G."/>
            <person name="Zhang L."/>
            <person name="Zhao L."/>
            <person name="Fang X."/>
            <person name="Chen L."/>
            <person name="Dong Y."/>
            <person name="Chen Y."/>
            <person name="Ding Y."/>
            <person name="Zhao R."/>
            <person name="Feng M."/>
            <person name="Zhu Y."/>
            <person name="Feng Y."/>
            <person name="Jiang X."/>
            <person name="Zhu D."/>
            <person name="Xiang H."/>
            <person name="Feng X."/>
            <person name="Li S."/>
            <person name="Wang J."/>
            <person name="Zhang G."/>
            <person name="Kronforst M.R."/>
            <person name="Wang W."/>
        </authorList>
    </citation>
    <scope>NUCLEOTIDE SEQUENCE [LARGE SCALE GENOMIC DNA]</scope>
    <source>
        <strain evidence="3">Ya'a_city_454_Px</strain>
        <tissue evidence="3">Whole body</tissue>
    </source>
</reference>
<feature type="compositionally biased region" description="Polar residues" evidence="1">
    <location>
        <begin position="109"/>
        <end position="118"/>
    </location>
</feature>
<organism evidence="3 4">
    <name type="scientific">Papilio xuthus</name>
    <name type="common">Asian swallowtail butterfly</name>
    <dbReference type="NCBI Taxonomy" id="66420"/>
    <lineage>
        <taxon>Eukaryota</taxon>
        <taxon>Metazoa</taxon>
        <taxon>Ecdysozoa</taxon>
        <taxon>Arthropoda</taxon>
        <taxon>Hexapoda</taxon>
        <taxon>Insecta</taxon>
        <taxon>Pterygota</taxon>
        <taxon>Neoptera</taxon>
        <taxon>Endopterygota</taxon>
        <taxon>Lepidoptera</taxon>
        <taxon>Glossata</taxon>
        <taxon>Ditrysia</taxon>
        <taxon>Papilionoidea</taxon>
        <taxon>Papilionidae</taxon>
        <taxon>Papilioninae</taxon>
        <taxon>Papilio</taxon>
    </lineage>
</organism>
<protein>
    <submittedName>
        <fullName evidence="3">Uncharacterized protein</fullName>
    </submittedName>
</protein>
<evidence type="ECO:0000256" key="1">
    <source>
        <dbReference type="SAM" id="MobiDB-lite"/>
    </source>
</evidence>
<feature type="region of interest" description="Disordered" evidence="1">
    <location>
        <begin position="63"/>
        <end position="158"/>
    </location>
</feature>
<feature type="compositionally biased region" description="Basic residues" evidence="1">
    <location>
        <begin position="128"/>
        <end position="141"/>
    </location>
</feature>
<gene>
    <name evidence="3" type="ORF">RR46_01017</name>
</gene>
<sequence length="261" mass="28356">MTSRGRAPGALLLCALVWRAAATTRIPQNIDKNLLDILKHNLRRNNDDYDDRLVGVDVNAALAPRGPAGTRERRVPAPSRGTFHLKDILGRNNNKRNTSTERSAAEDGTSPSPHQLASATRAASPAPQRKRFSSTKGKRPAGKAVRTRGPPPADILDMAPAKGSRINAKREKVGALCNTSSQQWVSVLARSCSLLFVWVCVSQGRLCQRHVLLPEGPKYDAWGTAYLLAHSGRRPFPGTRAPRLLLPACCNCCKKSVLGCE</sequence>
<evidence type="ECO:0000256" key="2">
    <source>
        <dbReference type="SAM" id="SignalP"/>
    </source>
</evidence>
<evidence type="ECO:0000313" key="4">
    <source>
        <dbReference type="Proteomes" id="UP000053268"/>
    </source>
</evidence>
<dbReference type="Proteomes" id="UP000053268">
    <property type="component" value="Unassembled WGS sequence"/>
</dbReference>
<evidence type="ECO:0000313" key="3">
    <source>
        <dbReference type="EMBL" id="KPJ04523.1"/>
    </source>
</evidence>
<dbReference type="EMBL" id="KQ458978">
    <property type="protein sequence ID" value="KPJ04523.1"/>
    <property type="molecule type" value="Genomic_DNA"/>
</dbReference>
<proteinExistence type="predicted"/>
<name>A0A0N1IN12_PAPXU</name>
<feature type="signal peptide" evidence="2">
    <location>
        <begin position="1"/>
        <end position="22"/>
    </location>
</feature>